<keyword evidence="5" id="KW-1185">Reference proteome</keyword>
<dbReference type="InterPro" id="IPR025403">
    <property type="entry name" value="TgpA-like_C"/>
</dbReference>
<dbReference type="SMART" id="SM00460">
    <property type="entry name" value="TGc"/>
    <property type="match status" value="1"/>
</dbReference>
<dbReference type="Proteomes" id="UP000181936">
    <property type="component" value="Chromosome"/>
</dbReference>
<feature type="transmembrane region" description="Helical" evidence="2">
    <location>
        <begin position="16"/>
        <end position="35"/>
    </location>
</feature>
<dbReference type="Pfam" id="PF11992">
    <property type="entry name" value="TgpA_N"/>
    <property type="match status" value="1"/>
</dbReference>
<organism evidence="4 5">
    <name type="scientific">Bacillus weihaiensis</name>
    <dbReference type="NCBI Taxonomy" id="1547283"/>
    <lineage>
        <taxon>Bacteria</taxon>
        <taxon>Bacillati</taxon>
        <taxon>Bacillota</taxon>
        <taxon>Bacilli</taxon>
        <taxon>Bacillales</taxon>
        <taxon>Bacillaceae</taxon>
        <taxon>Bacillus</taxon>
    </lineage>
</organism>
<evidence type="ECO:0000259" key="3">
    <source>
        <dbReference type="SMART" id="SM00460"/>
    </source>
</evidence>
<keyword evidence="2" id="KW-0812">Transmembrane</keyword>
<evidence type="ECO:0000256" key="2">
    <source>
        <dbReference type="SAM" id="Phobius"/>
    </source>
</evidence>
<feature type="transmembrane region" description="Helical" evidence="2">
    <location>
        <begin position="595"/>
        <end position="614"/>
    </location>
</feature>
<reference evidence="4 5" key="1">
    <citation type="journal article" date="2016" name="Sci. Rep.">
        <title>Complete genome sequence and transcriptomic analysis of a novel marine strain Bacillus weihaiensis reveals the mechanism of brown algae degradation.</title>
        <authorList>
            <person name="Zhu Y."/>
            <person name="Chen P."/>
            <person name="Bao Y."/>
            <person name="Men Y."/>
            <person name="Zeng Y."/>
            <person name="Yang J."/>
            <person name="Sun J."/>
            <person name="Sun Y."/>
        </authorList>
    </citation>
    <scope>NUCLEOTIDE SEQUENCE [LARGE SCALE GENOMIC DNA]</scope>
    <source>
        <strain evidence="4 5">Alg07</strain>
    </source>
</reference>
<feature type="transmembrane region" description="Helical" evidence="2">
    <location>
        <begin position="145"/>
        <end position="163"/>
    </location>
</feature>
<evidence type="ECO:0000256" key="1">
    <source>
        <dbReference type="SAM" id="MobiDB-lite"/>
    </source>
</evidence>
<dbReference type="Pfam" id="PF01841">
    <property type="entry name" value="Transglut_core"/>
    <property type="match status" value="1"/>
</dbReference>
<dbReference type="AlphaFoldDB" id="A0A1L3MXW8"/>
<feature type="domain" description="Transglutaminase-like" evidence="3">
    <location>
        <begin position="455"/>
        <end position="530"/>
    </location>
</feature>
<dbReference type="PANTHER" id="PTHR42736:SF1">
    <property type="entry name" value="PROTEIN-GLUTAMINE GAMMA-GLUTAMYLTRANSFERASE"/>
    <property type="match status" value="1"/>
</dbReference>
<dbReference type="InterPro" id="IPR021878">
    <property type="entry name" value="TgpA_N"/>
</dbReference>
<feature type="transmembrane region" description="Helical" evidence="2">
    <location>
        <begin position="183"/>
        <end position="200"/>
    </location>
</feature>
<dbReference type="PANTHER" id="PTHR42736">
    <property type="entry name" value="PROTEIN-GLUTAMINE GAMMA-GLUTAMYLTRANSFERASE"/>
    <property type="match status" value="1"/>
</dbReference>
<gene>
    <name evidence="4" type="ORF">A9C19_18230</name>
</gene>
<dbReference type="KEGG" id="bwh:A9C19_18230"/>
<feature type="transmembrane region" description="Helical" evidence="2">
    <location>
        <begin position="121"/>
        <end position="139"/>
    </location>
</feature>
<dbReference type="EMBL" id="CP016020">
    <property type="protein sequence ID" value="APH07168.1"/>
    <property type="molecule type" value="Genomic_DNA"/>
</dbReference>
<keyword evidence="2" id="KW-0472">Membrane</keyword>
<sequence>MLLWEWLRPLNDYTDTANTFIFILFIGLSFLLTFLKTKWYVNFPVKIFLILFILHGLFFEGVFFQFLWIKELGSELVYNLQLIPQADWVNMTPSFRTLLFFILLWLLVYLIHYWILVHRRIFFFFGLTLLYITILDTFTGYDATFAIVRTVLIGFFMLGLLYFDRLKKVENLKLKKTASLRWVLPLLAFIMVSMVLAVLAPKASPQWPDPVPYITAVGREEEEGGTKKKIGYSQNDEKLGGGFVEDDSEVFTHVSTDRHYWRVETKDVYTGKGWEVSNPESELEEITDLQQELTWIDDRVVTKELEATVTIQEDYKYFHVIYPLGLTALETEMELPLYVNRTTEQLSPFAEGEGSREEFSVYEVDYKLPVYPLNEMKKEQVTDSLSEEFLDRYTQLPDTLPERVKQLAEKITVDDTNQYDKAKSIEEYLGSIIFTYDKEDVAIPGENEDYVDQFLFDTQKGYCDNFSTSMIVLLRSLDIPARWVKGYTGGEYIRAITNFEKEYRVTNNNAHSWVEVYFEGVGWVPFEPTQGFVNPYDVTDDYENAPKDEEEKEETTTPDKEEEEETPPKPDEEEKEQEEEAASPFAFFDLRIGSVGLYMSLVVLILLGVCLYLTRLRWISRFLLYKYRGREDEVVFFQAYQSLLKQYERMGVKRKPNQTLREYARYIDHYFQMVHMSTLTERYEKALYRRDSAKDEWKQSVELWENLIKRTSS</sequence>
<dbReference type="Gene3D" id="3.10.620.30">
    <property type="match status" value="1"/>
</dbReference>
<dbReference type="InterPro" id="IPR038765">
    <property type="entry name" value="Papain-like_cys_pep_sf"/>
</dbReference>
<dbReference type="STRING" id="1547283.A9C19_18230"/>
<dbReference type="InterPro" id="IPR052901">
    <property type="entry name" value="Bact_TGase-like"/>
</dbReference>
<dbReference type="Pfam" id="PF13559">
    <property type="entry name" value="DUF4129"/>
    <property type="match status" value="1"/>
</dbReference>
<proteinExistence type="predicted"/>
<accession>A0A1L3MXW8</accession>
<feature type="region of interest" description="Disordered" evidence="1">
    <location>
        <begin position="537"/>
        <end position="578"/>
    </location>
</feature>
<name>A0A1L3MXW8_9BACI</name>
<dbReference type="SUPFAM" id="SSF54001">
    <property type="entry name" value="Cysteine proteinases"/>
    <property type="match status" value="1"/>
</dbReference>
<feature type="compositionally biased region" description="Basic and acidic residues" evidence="1">
    <location>
        <begin position="544"/>
        <end position="559"/>
    </location>
</feature>
<keyword evidence="2" id="KW-1133">Transmembrane helix</keyword>
<protein>
    <recommendedName>
        <fullName evidence="3">Transglutaminase-like domain-containing protein</fullName>
    </recommendedName>
</protein>
<feature type="transmembrane region" description="Helical" evidence="2">
    <location>
        <begin position="47"/>
        <end position="69"/>
    </location>
</feature>
<evidence type="ECO:0000313" key="5">
    <source>
        <dbReference type="Proteomes" id="UP000181936"/>
    </source>
</evidence>
<feature type="transmembrane region" description="Helical" evidence="2">
    <location>
        <begin position="98"/>
        <end position="116"/>
    </location>
</feature>
<evidence type="ECO:0000313" key="4">
    <source>
        <dbReference type="EMBL" id="APH07168.1"/>
    </source>
</evidence>
<dbReference type="InterPro" id="IPR002931">
    <property type="entry name" value="Transglutaminase-like"/>
</dbReference>